<evidence type="ECO:0000259" key="2">
    <source>
        <dbReference type="Pfam" id="PF02525"/>
    </source>
</evidence>
<sequence>MNKILLVSGHPDFEKESVANRAAFETLTKLLPEAEVNRLDVLYPNYIFDVEKEQAKLVEADVIVFQYPIFWYGMPALLQKWIEDVFLNGFSHGPKGKALVGKKLVLLMTAGAPESYYNGENAVSESDLLLPIKGIVEATGMELSGYEILYGVSYGTRINEDISREYAEKARGTARKVVELVKTLANNNEQNR</sequence>
<dbReference type="PANTHER" id="PTHR47307:SF1">
    <property type="entry name" value="GLUTATHIONE-REGULATED POTASSIUM-EFFLUX SYSTEM ANCILLARY PROTEIN KEFG"/>
    <property type="match status" value="1"/>
</dbReference>
<feature type="domain" description="Flavodoxin-like fold" evidence="2">
    <location>
        <begin position="3"/>
        <end position="169"/>
    </location>
</feature>
<reference evidence="3 4" key="1">
    <citation type="journal article" date="2016" name="Genome Announc.">
        <title>Draft Genome Sequence of Paenibacillus amylolyticus Heshi-A3, Isolated from Fermented Rice Bran in a Japanese Fermented Seafood Dish.</title>
        <authorList>
            <person name="Akuzawa S."/>
            <person name="Nagaoka J."/>
            <person name="Kanekatsu M."/>
            <person name="Kubota E."/>
            <person name="Ohtake R."/>
            <person name="Suzuki T."/>
            <person name="Kanesaki Y."/>
        </authorList>
    </citation>
    <scope>NUCLEOTIDE SEQUENCE [LARGE SCALE GENOMIC DNA]</scope>
    <source>
        <strain evidence="3 4">Heshi-A3</strain>
    </source>
</reference>
<organism evidence="3 4">
    <name type="scientific">Paenibacillus amylolyticus</name>
    <dbReference type="NCBI Taxonomy" id="1451"/>
    <lineage>
        <taxon>Bacteria</taxon>
        <taxon>Bacillati</taxon>
        <taxon>Bacillota</taxon>
        <taxon>Bacilli</taxon>
        <taxon>Bacillales</taxon>
        <taxon>Paenibacillaceae</taxon>
        <taxon>Paenibacillus</taxon>
    </lineage>
</organism>
<dbReference type="GO" id="GO:0009055">
    <property type="term" value="F:electron transfer activity"/>
    <property type="evidence" value="ECO:0007669"/>
    <property type="project" value="TreeGrafter"/>
</dbReference>
<evidence type="ECO:0000313" key="4">
    <source>
        <dbReference type="Proteomes" id="UP000069697"/>
    </source>
</evidence>
<proteinExistence type="predicted"/>
<dbReference type="InterPro" id="IPR046980">
    <property type="entry name" value="KefG/KefF"/>
</dbReference>
<dbReference type="AlphaFoldDB" id="A0A100VLV0"/>
<dbReference type="PANTHER" id="PTHR47307">
    <property type="entry name" value="GLUTATHIONE-REGULATED POTASSIUM-EFFLUX SYSTEM ANCILLARY PROTEIN KEFG"/>
    <property type="match status" value="1"/>
</dbReference>
<dbReference type="EMBL" id="BCNV01000001">
    <property type="protein sequence ID" value="GAS82116.1"/>
    <property type="molecule type" value="Genomic_DNA"/>
</dbReference>
<dbReference type="GO" id="GO:0003955">
    <property type="term" value="F:NAD(P)H dehydrogenase (quinone) activity"/>
    <property type="evidence" value="ECO:0007669"/>
    <property type="project" value="TreeGrafter"/>
</dbReference>
<dbReference type="InterPro" id="IPR003680">
    <property type="entry name" value="Flavodoxin_fold"/>
</dbReference>
<dbReference type="Proteomes" id="UP000069697">
    <property type="component" value="Unassembled WGS sequence"/>
</dbReference>
<protein>
    <recommendedName>
        <fullName evidence="2">Flavodoxin-like fold domain-containing protein</fullName>
    </recommendedName>
</protein>
<dbReference type="InterPro" id="IPR029039">
    <property type="entry name" value="Flavoprotein-like_sf"/>
</dbReference>
<keyword evidence="1" id="KW-0560">Oxidoreductase</keyword>
<comment type="caution">
    <text evidence="3">The sequence shown here is derived from an EMBL/GenBank/DDBJ whole genome shotgun (WGS) entry which is preliminary data.</text>
</comment>
<dbReference type="RefSeq" id="WP_062834715.1">
    <property type="nucleotide sequence ID" value="NZ_BCNV01000001.1"/>
</dbReference>
<evidence type="ECO:0000256" key="1">
    <source>
        <dbReference type="ARBA" id="ARBA00023002"/>
    </source>
</evidence>
<dbReference type="GO" id="GO:0010181">
    <property type="term" value="F:FMN binding"/>
    <property type="evidence" value="ECO:0007669"/>
    <property type="project" value="TreeGrafter"/>
</dbReference>
<reference evidence="4" key="2">
    <citation type="submission" date="2016-01" db="EMBL/GenBank/DDBJ databases">
        <title>Draft Genome Sequence of Paenibacillus amylolyticus Heshi-A3 that Was Isolated from Fermented Rice Bran with Aging Salted Mackerel, Which Was Named Heshiko as Traditional Fermented Seafood in Japan.</title>
        <authorList>
            <person name="Akuzawa S."/>
            <person name="Nakagawa J."/>
            <person name="Kanekatsu T."/>
            <person name="Kubota E."/>
            <person name="Ohtake R."/>
            <person name="Suzuki T."/>
            <person name="Kanesaki Y."/>
        </authorList>
    </citation>
    <scope>NUCLEOTIDE SEQUENCE [LARGE SCALE GENOMIC DNA]</scope>
    <source>
        <strain evidence="4">Heshi-A3</strain>
    </source>
</reference>
<accession>A0A100VLV0</accession>
<name>A0A100VLV0_PAEAM</name>
<gene>
    <name evidence="3" type="ORF">PAHA3_2190</name>
</gene>
<dbReference type="SUPFAM" id="SSF52218">
    <property type="entry name" value="Flavoproteins"/>
    <property type="match status" value="1"/>
</dbReference>
<dbReference type="Pfam" id="PF02525">
    <property type="entry name" value="Flavodoxin_2"/>
    <property type="match status" value="1"/>
</dbReference>
<evidence type="ECO:0000313" key="3">
    <source>
        <dbReference type="EMBL" id="GAS82116.1"/>
    </source>
</evidence>
<dbReference type="Gene3D" id="3.40.50.360">
    <property type="match status" value="1"/>
</dbReference>